<keyword evidence="2 5" id="KW-0731">Sigma factor</keyword>
<evidence type="ECO:0000259" key="7">
    <source>
        <dbReference type="Pfam" id="PF08281"/>
    </source>
</evidence>
<keyword evidence="9" id="KW-1185">Reference proteome</keyword>
<dbReference type="RefSeq" id="WP_216515966.1">
    <property type="nucleotide sequence ID" value="NZ_JAHLPM010000001.1"/>
</dbReference>
<comment type="caution">
    <text evidence="8">The sequence shown here is derived from an EMBL/GenBank/DDBJ whole genome shotgun (WGS) entry which is preliminary data.</text>
</comment>
<accession>A0ABS6E1F3</accession>
<dbReference type="Pfam" id="PF04542">
    <property type="entry name" value="Sigma70_r2"/>
    <property type="match status" value="1"/>
</dbReference>
<dbReference type="Pfam" id="PF08281">
    <property type="entry name" value="Sigma70_r4_2"/>
    <property type="match status" value="1"/>
</dbReference>
<evidence type="ECO:0000313" key="8">
    <source>
        <dbReference type="EMBL" id="MBU5436617.1"/>
    </source>
</evidence>
<dbReference type="EMBL" id="JAHLPM010000001">
    <property type="protein sequence ID" value="MBU5436617.1"/>
    <property type="molecule type" value="Genomic_DNA"/>
</dbReference>
<dbReference type="PANTHER" id="PTHR43133">
    <property type="entry name" value="RNA POLYMERASE ECF-TYPE SIGMA FACTO"/>
    <property type="match status" value="1"/>
</dbReference>
<feature type="domain" description="RNA polymerase sigma-70 region 2" evidence="6">
    <location>
        <begin position="25"/>
        <end position="90"/>
    </location>
</feature>
<proteinExistence type="inferred from homology"/>
<feature type="domain" description="RNA polymerase sigma factor 70 region 4 type 2" evidence="7">
    <location>
        <begin position="116"/>
        <end position="168"/>
    </location>
</feature>
<keyword evidence="3 5" id="KW-0238">DNA-binding</keyword>
<name>A0ABS6E1F3_9FIRM</name>
<dbReference type="PANTHER" id="PTHR43133:SF51">
    <property type="entry name" value="RNA POLYMERASE SIGMA FACTOR"/>
    <property type="match status" value="1"/>
</dbReference>
<organism evidence="8 9">
    <name type="scientific">Tissierella simiarum</name>
    <dbReference type="NCBI Taxonomy" id="2841534"/>
    <lineage>
        <taxon>Bacteria</taxon>
        <taxon>Bacillati</taxon>
        <taxon>Bacillota</taxon>
        <taxon>Tissierellia</taxon>
        <taxon>Tissierellales</taxon>
        <taxon>Tissierellaceae</taxon>
        <taxon>Tissierella</taxon>
    </lineage>
</organism>
<evidence type="ECO:0000256" key="5">
    <source>
        <dbReference type="RuleBase" id="RU000716"/>
    </source>
</evidence>
<protein>
    <recommendedName>
        <fullName evidence="5">RNA polymerase sigma factor</fullName>
    </recommendedName>
</protein>
<dbReference type="PROSITE" id="PS01063">
    <property type="entry name" value="SIGMA70_ECF"/>
    <property type="match status" value="1"/>
</dbReference>
<evidence type="ECO:0000256" key="1">
    <source>
        <dbReference type="ARBA" id="ARBA00023015"/>
    </source>
</evidence>
<dbReference type="CDD" id="cd06171">
    <property type="entry name" value="Sigma70_r4"/>
    <property type="match status" value="1"/>
</dbReference>
<keyword evidence="4 5" id="KW-0804">Transcription</keyword>
<evidence type="ECO:0000256" key="3">
    <source>
        <dbReference type="ARBA" id="ARBA00023125"/>
    </source>
</evidence>
<dbReference type="InterPro" id="IPR039425">
    <property type="entry name" value="RNA_pol_sigma-70-like"/>
</dbReference>
<dbReference type="InterPro" id="IPR007627">
    <property type="entry name" value="RNA_pol_sigma70_r2"/>
</dbReference>
<sequence>MAKDVEKNLIKELKKGKEEAYVSLLKNYGNRLIKTCYLMLKDEKDAEDIVQETFIKVFSHINSFKGASSLYTWIYRIAINLCKDRLKTKREYLPYEEWIETEDSVEEIVLLSIDIDNLRKALWSLSPIYNEVLILFYFEELSIKEIGEILDEKEGTVKSKLSRGRMALKKALEEGGIYDE</sequence>
<dbReference type="NCBIfam" id="TIGR02937">
    <property type="entry name" value="sigma70-ECF"/>
    <property type="match status" value="1"/>
</dbReference>
<gene>
    <name evidence="8" type="ORF">KQI42_01280</name>
</gene>
<reference evidence="8 9" key="1">
    <citation type="submission" date="2021-06" db="EMBL/GenBank/DDBJ databases">
        <authorList>
            <person name="Sun Q."/>
            <person name="Li D."/>
        </authorList>
    </citation>
    <scope>NUCLEOTIDE SEQUENCE [LARGE SCALE GENOMIC DNA]</scope>
    <source>
        <strain evidence="8 9">MSJ-40</strain>
    </source>
</reference>
<evidence type="ECO:0000256" key="2">
    <source>
        <dbReference type="ARBA" id="ARBA00023082"/>
    </source>
</evidence>
<evidence type="ECO:0000256" key="4">
    <source>
        <dbReference type="ARBA" id="ARBA00023163"/>
    </source>
</evidence>
<evidence type="ECO:0000313" key="9">
    <source>
        <dbReference type="Proteomes" id="UP000749471"/>
    </source>
</evidence>
<dbReference type="InterPro" id="IPR014284">
    <property type="entry name" value="RNA_pol_sigma-70_dom"/>
</dbReference>
<dbReference type="InterPro" id="IPR000838">
    <property type="entry name" value="RNA_pol_sigma70_ECF_CS"/>
</dbReference>
<dbReference type="InterPro" id="IPR013249">
    <property type="entry name" value="RNA_pol_sigma70_r4_t2"/>
</dbReference>
<comment type="similarity">
    <text evidence="5">Belongs to the sigma-70 factor family. ECF subfamily.</text>
</comment>
<keyword evidence="1 5" id="KW-0805">Transcription regulation</keyword>
<dbReference type="Proteomes" id="UP000749471">
    <property type="component" value="Unassembled WGS sequence"/>
</dbReference>
<evidence type="ECO:0000259" key="6">
    <source>
        <dbReference type="Pfam" id="PF04542"/>
    </source>
</evidence>